<evidence type="ECO:0000313" key="1">
    <source>
        <dbReference type="EMBL" id="DAD78794.1"/>
    </source>
</evidence>
<sequence>MTFGVLELYYSCQILFLPGCRKPSLRNSPWKPWCASCWRCWRR</sequence>
<dbReference type="EMBL" id="BK014851">
    <property type="protein sequence ID" value="DAD78794.1"/>
    <property type="molecule type" value="Genomic_DNA"/>
</dbReference>
<reference evidence="1" key="1">
    <citation type="journal article" date="2021" name="Proc. Natl. Acad. Sci. U.S.A.">
        <title>A Catalog of Tens of Thousands of Viruses from Human Metagenomes Reveals Hidden Associations with Chronic Diseases.</title>
        <authorList>
            <person name="Tisza M.J."/>
            <person name="Buck C.B."/>
        </authorList>
    </citation>
    <scope>NUCLEOTIDE SEQUENCE</scope>
    <source>
        <strain evidence="1">CtfvB24</strain>
    </source>
</reference>
<accession>A0A8S5M975</accession>
<protein>
    <submittedName>
        <fullName evidence="1">Contryphan</fullName>
    </submittedName>
</protein>
<name>A0A8S5M975_9CAUD</name>
<proteinExistence type="predicted"/>
<organism evidence="1">
    <name type="scientific">Myoviridae sp. ctfvB24</name>
    <dbReference type="NCBI Taxonomy" id="2826679"/>
    <lineage>
        <taxon>Viruses</taxon>
        <taxon>Duplodnaviria</taxon>
        <taxon>Heunggongvirae</taxon>
        <taxon>Uroviricota</taxon>
        <taxon>Caudoviricetes</taxon>
    </lineage>
</organism>